<name>X0TQS1_9ZZZZ</name>
<sequence>MGVYNDLLRGKDLASRLQKDAQSVNSDQHIRINFSPDRIKDRRNSELQKKFAEEARRRARMINHGFEEIRILSGNVGYLKMNRFMGSHAAFETAAVAMQFLSNSDAVIIDLRWNPGGESAMVQFLSSYFFGEDPQLLDVFHFRENNRIEQLWSLPYVPGHKLVHADLYFLTSGLTFSAAEGMVYDLQALKRAVVVGEITMGGAHPVDIVTIEDKFLINLPYAFSKNPITQDNF</sequence>
<dbReference type="InterPro" id="IPR005151">
    <property type="entry name" value="Tail-specific_protease"/>
</dbReference>
<gene>
    <name evidence="2" type="ORF">S01H1_18917</name>
</gene>
<protein>
    <recommendedName>
        <fullName evidence="1">Tail specific protease domain-containing protein</fullName>
    </recommendedName>
</protein>
<dbReference type="Pfam" id="PF03572">
    <property type="entry name" value="Peptidase_S41"/>
    <property type="match status" value="1"/>
</dbReference>
<dbReference type="PANTHER" id="PTHR11261:SF3">
    <property type="entry name" value="RETINOL-BINDING PROTEIN 3"/>
    <property type="match status" value="1"/>
</dbReference>
<reference evidence="2" key="1">
    <citation type="journal article" date="2014" name="Front. Microbiol.">
        <title>High frequency of phylogenetically diverse reductive dehalogenase-homologous genes in deep subseafloor sedimentary metagenomes.</title>
        <authorList>
            <person name="Kawai M."/>
            <person name="Futagami T."/>
            <person name="Toyoda A."/>
            <person name="Takaki Y."/>
            <person name="Nishi S."/>
            <person name="Hori S."/>
            <person name="Arai W."/>
            <person name="Tsubouchi T."/>
            <person name="Morono Y."/>
            <person name="Uchiyama I."/>
            <person name="Ito T."/>
            <person name="Fujiyama A."/>
            <person name="Inagaki F."/>
            <person name="Takami H."/>
        </authorList>
    </citation>
    <scope>NUCLEOTIDE SEQUENCE</scope>
    <source>
        <strain evidence="2">Expedition CK06-06</strain>
    </source>
</reference>
<dbReference type="GO" id="GO:0006508">
    <property type="term" value="P:proteolysis"/>
    <property type="evidence" value="ECO:0007669"/>
    <property type="project" value="InterPro"/>
</dbReference>
<dbReference type="GO" id="GO:0008236">
    <property type="term" value="F:serine-type peptidase activity"/>
    <property type="evidence" value="ECO:0007669"/>
    <property type="project" value="InterPro"/>
</dbReference>
<dbReference type="Gene3D" id="3.30.750.44">
    <property type="match status" value="1"/>
</dbReference>
<comment type="caution">
    <text evidence="2">The sequence shown here is derived from an EMBL/GenBank/DDBJ whole genome shotgun (WGS) entry which is preliminary data.</text>
</comment>
<dbReference type="PANTHER" id="PTHR11261">
    <property type="entry name" value="INTERPHOTORECEPTOR RETINOID-BINDING PROTEIN"/>
    <property type="match status" value="1"/>
</dbReference>
<dbReference type="CDD" id="cd07563">
    <property type="entry name" value="Peptidase_S41_IRBP"/>
    <property type="match status" value="1"/>
</dbReference>
<dbReference type="EMBL" id="BARS01010167">
    <property type="protein sequence ID" value="GAF90482.1"/>
    <property type="molecule type" value="Genomic_DNA"/>
</dbReference>
<evidence type="ECO:0000259" key="1">
    <source>
        <dbReference type="SMART" id="SM00245"/>
    </source>
</evidence>
<evidence type="ECO:0000313" key="2">
    <source>
        <dbReference type="EMBL" id="GAF90482.1"/>
    </source>
</evidence>
<feature type="domain" description="Tail specific protease" evidence="1">
    <location>
        <begin position="40"/>
        <end position="231"/>
    </location>
</feature>
<dbReference type="InterPro" id="IPR029045">
    <property type="entry name" value="ClpP/crotonase-like_dom_sf"/>
</dbReference>
<dbReference type="SMART" id="SM00245">
    <property type="entry name" value="TSPc"/>
    <property type="match status" value="1"/>
</dbReference>
<accession>X0TQS1</accession>
<dbReference type="Gene3D" id="3.90.226.10">
    <property type="entry name" value="2-enoyl-CoA Hydratase, Chain A, domain 1"/>
    <property type="match status" value="1"/>
</dbReference>
<organism evidence="2">
    <name type="scientific">marine sediment metagenome</name>
    <dbReference type="NCBI Taxonomy" id="412755"/>
    <lineage>
        <taxon>unclassified sequences</taxon>
        <taxon>metagenomes</taxon>
        <taxon>ecological metagenomes</taxon>
    </lineage>
</organism>
<proteinExistence type="predicted"/>
<dbReference type="AlphaFoldDB" id="X0TQS1"/>
<feature type="non-terminal residue" evidence="2">
    <location>
        <position position="233"/>
    </location>
</feature>
<dbReference type="SUPFAM" id="SSF52096">
    <property type="entry name" value="ClpP/crotonase"/>
    <property type="match status" value="1"/>
</dbReference>